<evidence type="ECO:0000256" key="6">
    <source>
        <dbReference type="RuleBase" id="RU362030"/>
    </source>
</evidence>
<keyword evidence="5 6" id="KW-0949">S-adenosyl-L-methionine</keyword>
<dbReference type="InterPro" id="IPR011610">
    <property type="entry name" value="SAM_mthyl_Trfase_ML2640-like"/>
</dbReference>
<evidence type="ECO:0000256" key="3">
    <source>
        <dbReference type="ARBA" id="ARBA00022603"/>
    </source>
</evidence>
<dbReference type="PANTHER" id="PTHR43619">
    <property type="entry name" value="S-ADENOSYL-L-METHIONINE-DEPENDENT METHYLTRANSFERASE YKTD-RELATED"/>
    <property type="match status" value="1"/>
</dbReference>
<name>A0A0D0Q503_KITGR</name>
<dbReference type="Pfam" id="PF04072">
    <property type="entry name" value="LCM"/>
    <property type="match status" value="1"/>
</dbReference>
<dbReference type="EMBL" id="JXZB01000002">
    <property type="protein sequence ID" value="KIQ66073.1"/>
    <property type="molecule type" value="Genomic_DNA"/>
</dbReference>
<dbReference type="STRING" id="2064.TR51_16650"/>
<evidence type="ECO:0000256" key="4">
    <source>
        <dbReference type="ARBA" id="ARBA00022679"/>
    </source>
</evidence>
<keyword evidence="3 6" id="KW-0489">Methyltransferase</keyword>
<dbReference type="GO" id="GO:0008168">
    <property type="term" value="F:methyltransferase activity"/>
    <property type="evidence" value="ECO:0007669"/>
    <property type="project" value="UniProtKB-UniRule"/>
</dbReference>
<evidence type="ECO:0000256" key="2">
    <source>
        <dbReference type="ARBA" id="ARBA00008138"/>
    </source>
</evidence>
<dbReference type="InterPro" id="IPR007213">
    <property type="entry name" value="Ppm1/Ppm2/Tcmp"/>
</dbReference>
<dbReference type="EC" id="2.1.1.-" evidence="6"/>
<dbReference type="PANTHER" id="PTHR43619:SF2">
    <property type="entry name" value="S-ADENOSYL-L-METHIONINE-DEPENDENT METHYLTRANSFERASES SUPERFAMILY PROTEIN"/>
    <property type="match status" value="1"/>
</dbReference>
<evidence type="ECO:0000256" key="1">
    <source>
        <dbReference type="ARBA" id="ARBA00003907"/>
    </source>
</evidence>
<keyword evidence="8" id="KW-1185">Reference proteome</keyword>
<keyword evidence="4 7" id="KW-0808">Transferase</keyword>
<accession>A0A0D0Q503</accession>
<comment type="similarity">
    <text evidence="2 6">Belongs to the UPF0677 family.</text>
</comment>
<dbReference type="NCBIfam" id="TIGR00027">
    <property type="entry name" value="mthyl_TIGR00027"/>
    <property type="match status" value="1"/>
</dbReference>
<dbReference type="Gene3D" id="3.40.50.150">
    <property type="entry name" value="Vaccinia Virus protein VP39"/>
    <property type="match status" value="1"/>
</dbReference>
<dbReference type="Proteomes" id="UP000032066">
    <property type="component" value="Unassembled WGS sequence"/>
</dbReference>
<comment type="function">
    <text evidence="1 6">Exhibits S-adenosyl-L-methionine-dependent methyltransferase activity.</text>
</comment>
<dbReference type="SUPFAM" id="SSF53335">
    <property type="entry name" value="S-adenosyl-L-methionine-dependent methyltransferases"/>
    <property type="match status" value="1"/>
</dbReference>
<evidence type="ECO:0000313" key="8">
    <source>
        <dbReference type="Proteomes" id="UP000032066"/>
    </source>
</evidence>
<protein>
    <recommendedName>
        <fullName evidence="6">S-adenosyl-L-methionine-dependent methyltransferase</fullName>
        <ecNumber evidence="6">2.1.1.-</ecNumber>
    </recommendedName>
</protein>
<gene>
    <name evidence="7" type="ORF">TR51_16650</name>
</gene>
<dbReference type="AlphaFoldDB" id="A0A0D0Q503"/>
<reference evidence="7 8" key="1">
    <citation type="submission" date="2015-02" db="EMBL/GenBank/DDBJ databases">
        <title>Draft genome sequence of Kitasatospora griseola MF730-N6, a bafilomycin, terpentecin and satosporin producer.</title>
        <authorList>
            <person name="Arens J.C."/>
            <person name="Haltli B."/>
            <person name="Kerr R.G."/>
        </authorList>
    </citation>
    <scope>NUCLEOTIDE SEQUENCE [LARGE SCALE GENOMIC DNA]</scope>
    <source>
        <strain evidence="7 8">MF730-N6</strain>
    </source>
</reference>
<organism evidence="7 8">
    <name type="scientific">Kitasatospora griseola</name>
    <name type="common">Streptomyces griseolosporeus</name>
    <dbReference type="NCBI Taxonomy" id="2064"/>
    <lineage>
        <taxon>Bacteria</taxon>
        <taxon>Bacillati</taxon>
        <taxon>Actinomycetota</taxon>
        <taxon>Actinomycetes</taxon>
        <taxon>Kitasatosporales</taxon>
        <taxon>Streptomycetaceae</taxon>
        <taxon>Kitasatospora</taxon>
    </lineage>
</organism>
<dbReference type="PATRIC" id="fig|2064.6.peg.3571"/>
<sequence>MPAAEQLSPVSRTALAVARGRAYESAQIDPLFVDPYALAFVTAAGQPPRPTGKPLGPLARRLLMHGILRTRHYDDRLLAAGARQVVLLAAGLDTRAHRLPWPGGTRLFEIDLPPVLAFKDQVLAAHDARPRCARTALPADLTDPDWPDRLRAAGFDPGQPTAWLAEGLLVYLEADQAARLLTTVGELSAPGSRLLVEQGRDTSRTPVEEGLTEMTSLWRGGLGPGTADWLDAHGWTTRFTSLDELAATHGRTLPPASGTVTNGFLEAVRS</sequence>
<proteinExistence type="inferred from homology"/>
<evidence type="ECO:0000256" key="5">
    <source>
        <dbReference type="ARBA" id="ARBA00022691"/>
    </source>
</evidence>
<comment type="caution">
    <text evidence="7">The sequence shown here is derived from an EMBL/GenBank/DDBJ whole genome shotgun (WGS) entry which is preliminary data.</text>
</comment>
<evidence type="ECO:0000313" key="7">
    <source>
        <dbReference type="EMBL" id="KIQ66073.1"/>
    </source>
</evidence>
<dbReference type="InterPro" id="IPR029063">
    <property type="entry name" value="SAM-dependent_MTases_sf"/>
</dbReference>
<dbReference type="GO" id="GO:0032259">
    <property type="term" value="P:methylation"/>
    <property type="evidence" value="ECO:0007669"/>
    <property type="project" value="UniProtKB-KW"/>
</dbReference>